<keyword evidence="1" id="KW-0812">Transmembrane</keyword>
<evidence type="ECO:0000313" key="3">
    <source>
        <dbReference type="EMBL" id="CAC9244620.1"/>
    </source>
</evidence>
<evidence type="ECO:0000313" key="5">
    <source>
        <dbReference type="Proteomes" id="UP000837205"/>
    </source>
</evidence>
<evidence type="ECO:0000313" key="2">
    <source>
        <dbReference type="EMBL" id="CAB5567711.1"/>
    </source>
</evidence>
<keyword evidence="1" id="KW-0472">Membrane</keyword>
<evidence type="ECO:0000313" key="4">
    <source>
        <dbReference type="Proteomes" id="UP000834503"/>
    </source>
</evidence>
<protein>
    <submittedName>
        <fullName evidence="2">Uncharacterized protein</fullName>
    </submittedName>
</protein>
<feature type="transmembrane region" description="Helical" evidence="1">
    <location>
        <begin position="36"/>
        <end position="53"/>
    </location>
</feature>
<dbReference type="RefSeq" id="WP_088902869.1">
    <property type="nucleotide sequence ID" value="NZ_CAHPQT010000016.1"/>
</dbReference>
<dbReference type="Proteomes" id="UP000837205">
    <property type="component" value="Unassembled WGS sequence"/>
</dbReference>
<keyword evidence="5" id="KW-1185">Reference proteome</keyword>
<sequence>MEKVITIIAAVAGLAFWVGLISPKLVLMPNRKRSSAVYLVICLAAGIVGSVLYPTQKTATIAQEKKPEPEKVYKFATQTLKDWRLSTQAKRHEWIDNYAEFAGLTKTAAGDFYSCVSEYSYTKSEGLQLGMVLGWCKTDYDNNPGSLSKRINFDTFEDQFSHWNGTYKPLEARIKETMHDDSSYKHVETTYRLLLKDTPHAIVSTTFRGSNVYGAIVKQTISADVDIKTGQIIKIVE</sequence>
<name>A0A9N8CWA1_9ENTR</name>
<reference evidence="2" key="1">
    <citation type="submission" date="2020-05" db="EMBL/GenBank/DDBJ databases">
        <authorList>
            <person name="Delgado-Blas J."/>
        </authorList>
    </citation>
    <scope>NUCLEOTIDE SEQUENCE</scope>
    <source>
        <strain evidence="2">BB1459</strain>
        <strain evidence="3">BB1480</strain>
    </source>
</reference>
<proteinExistence type="predicted"/>
<feature type="transmembrane region" description="Helical" evidence="1">
    <location>
        <begin position="6"/>
        <end position="27"/>
    </location>
</feature>
<comment type="caution">
    <text evidence="2">The sequence shown here is derived from an EMBL/GenBank/DDBJ whole genome shotgun (WGS) entry which is preliminary data.</text>
</comment>
<dbReference type="Proteomes" id="UP000834503">
    <property type="component" value="Unassembled WGS sequence"/>
</dbReference>
<gene>
    <name evidence="2" type="ORF">GHA_03314</name>
    <name evidence="3" type="ORF">TML_04950</name>
</gene>
<accession>A0A9N8CWA1</accession>
<evidence type="ECO:0000256" key="1">
    <source>
        <dbReference type="SAM" id="Phobius"/>
    </source>
</evidence>
<organism evidence="2 4">
    <name type="scientific">Citrobacter werkmanii</name>
    <dbReference type="NCBI Taxonomy" id="67827"/>
    <lineage>
        <taxon>Bacteria</taxon>
        <taxon>Pseudomonadati</taxon>
        <taxon>Pseudomonadota</taxon>
        <taxon>Gammaproteobacteria</taxon>
        <taxon>Enterobacterales</taxon>
        <taxon>Enterobacteriaceae</taxon>
        <taxon>Citrobacter</taxon>
        <taxon>Citrobacter freundii complex</taxon>
    </lineage>
</organism>
<dbReference type="AlphaFoldDB" id="A0A9N8CWA1"/>
<dbReference type="EMBL" id="CAHPQX010000014">
    <property type="protein sequence ID" value="CAB5567711.1"/>
    <property type="molecule type" value="Genomic_DNA"/>
</dbReference>
<keyword evidence="1" id="KW-1133">Transmembrane helix</keyword>
<dbReference type="EMBL" id="CAIIUA010000001">
    <property type="protein sequence ID" value="CAC9244620.1"/>
    <property type="molecule type" value="Genomic_DNA"/>
</dbReference>